<dbReference type="EMBL" id="NKYE01000032">
    <property type="protein sequence ID" value="OZM69895.1"/>
    <property type="molecule type" value="Genomic_DNA"/>
</dbReference>
<dbReference type="Gene3D" id="3.90.79.10">
    <property type="entry name" value="Nucleoside Triphosphate Pyrophosphohydrolase"/>
    <property type="match status" value="1"/>
</dbReference>
<gene>
    <name evidence="2" type="ORF">CFN78_28130</name>
</gene>
<evidence type="ECO:0000259" key="1">
    <source>
        <dbReference type="Pfam" id="PF00293"/>
    </source>
</evidence>
<protein>
    <recommendedName>
        <fullName evidence="1">Nudix hydrolase domain-containing protein</fullName>
    </recommendedName>
</protein>
<accession>A0A263CXS6</accession>
<name>A0A263CXS6_9PSEU</name>
<evidence type="ECO:0000313" key="2">
    <source>
        <dbReference type="EMBL" id="OZM69895.1"/>
    </source>
</evidence>
<dbReference type="AlphaFoldDB" id="A0A263CXS6"/>
<reference evidence="2 3" key="1">
    <citation type="submission" date="2017-07" db="EMBL/GenBank/DDBJ databases">
        <title>Amycolatopsis antarcticus sp. nov., isolated from the surface of an Antarcticus brown macroalga.</title>
        <authorList>
            <person name="Wang J."/>
            <person name="Leiva S."/>
            <person name="Huang J."/>
            <person name="Huang Y."/>
        </authorList>
    </citation>
    <scope>NUCLEOTIDE SEQUENCE [LARGE SCALE GENOMIC DNA]</scope>
    <source>
        <strain evidence="2 3">AU-G6</strain>
    </source>
</reference>
<dbReference type="Pfam" id="PF00293">
    <property type="entry name" value="NUDIX"/>
    <property type="match status" value="1"/>
</dbReference>
<comment type="caution">
    <text evidence="2">The sequence shown here is derived from an EMBL/GenBank/DDBJ whole genome shotgun (WGS) entry which is preliminary data.</text>
</comment>
<dbReference type="RefSeq" id="WP_094866355.1">
    <property type="nucleotide sequence ID" value="NZ_NKYE01000032.1"/>
</dbReference>
<dbReference type="InterPro" id="IPR000086">
    <property type="entry name" value="NUDIX_hydrolase_dom"/>
</dbReference>
<evidence type="ECO:0000313" key="3">
    <source>
        <dbReference type="Proteomes" id="UP000242444"/>
    </source>
</evidence>
<dbReference type="SUPFAM" id="SSF55811">
    <property type="entry name" value="Nudix"/>
    <property type="match status" value="1"/>
</dbReference>
<proteinExistence type="predicted"/>
<keyword evidence="3" id="KW-1185">Reference proteome</keyword>
<feature type="domain" description="Nudix hydrolase" evidence="1">
    <location>
        <begin position="10"/>
        <end position="67"/>
    </location>
</feature>
<dbReference type="OrthoDB" id="9786141at2"/>
<organism evidence="2 3">
    <name type="scientific">Amycolatopsis antarctica</name>
    <dbReference type="NCBI Taxonomy" id="1854586"/>
    <lineage>
        <taxon>Bacteria</taxon>
        <taxon>Bacillati</taxon>
        <taxon>Actinomycetota</taxon>
        <taxon>Actinomycetes</taxon>
        <taxon>Pseudonocardiales</taxon>
        <taxon>Pseudonocardiaceae</taxon>
        <taxon>Amycolatopsis</taxon>
    </lineage>
</organism>
<sequence length="147" mass="15502">MTATQTTTDTAVRVVLIGRDGDRVRVLTFQRRGGPYRGCWALPGGMVDTTEQTLLQAAVRELAEAGIHLEACELAEVDSARTLGGAPVSVAFAALLPDCPASTAPSGGRARWTLLEVAVDTPGMLVPGHHLAITDAIRMLDGQAVRR</sequence>
<dbReference type="InterPro" id="IPR015797">
    <property type="entry name" value="NUDIX_hydrolase-like_dom_sf"/>
</dbReference>
<dbReference type="InParanoid" id="A0A263CXS6"/>
<dbReference type="Proteomes" id="UP000242444">
    <property type="component" value="Unassembled WGS sequence"/>
</dbReference>